<keyword evidence="14" id="KW-1185">Reference proteome</keyword>
<organism evidence="13 14">
    <name type="scientific">Chitinivibrio alkaliphilus ACht1</name>
    <dbReference type="NCBI Taxonomy" id="1313304"/>
    <lineage>
        <taxon>Bacteria</taxon>
        <taxon>Pseudomonadati</taxon>
        <taxon>Fibrobacterota</taxon>
        <taxon>Chitinivibrionia</taxon>
        <taxon>Chitinivibrionales</taxon>
        <taxon>Chitinivibrionaceae</taxon>
        <taxon>Chitinivibrio</taxon>
    </lineage>
</organism>
<evidence type="ECO:0000259" key="11">
    <source>
        <dbReference type="Pfam" id="PF00593"/>
    </source>
</evidence>
<accession>U7DB44</accession>
<keyword evidence="6 10" id="KW-0798">TonB box</keyword>
<comment type="subcellular location">
    <subcellularLocation>
        <location evidence="1">Cell outer membrane</location>
        <topology evidence="1">Multi-pass membrane protein</topology>
    </subcellularLocation>
</comment>
<dbReference type="InterPro" id="IPR037066">
    <property type="entry name" value="Plug_dom_sf"/>
</dbReference>
<dbReference type="InterPro" id="IPR000531">
    <property type="entry name" value="Beta-barrel_TonB"/>
</dbReference>
<dbReference type="OrthoDB" id="9764669at2"/>
<dbReference type="Gene3D" id="2.170.130.10">
    <property type="entry name" value="TonB-dependent receptor, plug domain"/>
    <property type="match status" value="1"/>
</dbReference>
<dbReference type="Proteomes" id="UP000017148">
    <property type="component" value="Unassembled WGS sequence"/>
</dbReference>
<dbReference type="Pfam" id="PF00593">
    <property type="entry name" value="TonB_dep_Rec_b-barrel"/>
    <property type="match status" value="1"/>
</dbReference>
<dbReference type="GO" id="GO:0009279">
    <property type="term" value="C:cell outer membrane"/>
    <property type="evidence" value="ECO:0007669"/>
    <property type="project" value="UniProtKB-SubCell"/>
</dbReference>
<feature type="domain" description="TonB-dependent receptor-like beta-barrel" evidence="11">
    <location>
        <begin position="350"/>
        <end position="638"/>
    </location>
</feature>
<dbReference type="RefSeq" id="WP_022635612.1">
    <property type="nucleotide sequence ID" value="NZ_ASJR01000001.1"/>
</dbReference>
<dbReference type="GO" id="GO:0044718">
    <property type="term" value="P:siderophore transmembrane transport"/>
    <property type="evidence" value="ECO:0007669"/>
    <property type="project" value="TreeGrafter"/>
</dbReference>
<evidence type="ECO:0000256" key="5">
    <source>
        <dbReference type="ARBA" id="ARBA00022729"/>
    </source>
</evidence>
<evidence type="ECO:0000313" key="13">
    <source>
        <dbReference type="EMBL" id="ERP39252.1"/>
    </source>
</evidence>
<gene>
    <name evidence="13" type="ORF">CALK_0043</name>
</gene>
<evidence type="ECO:0000256" key="1">
    <source>
        <dbReference type="ARBA" id="ARBA00004571"/>
    </source>
</evidence>
<dbReference type="InterPro" id="IPR039426">
    <property type="entry name" value="TonB-dep_rcpt-like"/>
</dbReference>
<proteinExistence type="inferred from homology"/>
<dbReference type="GO" id="GO:0015344">
    <property type="term" value="F:siderophore uptake transmembrane transporter activity"/>
    <property type="evidence" value="ECO:0007669"/>
    <property type="project" value="TreeGrafter"/>
</dbReference>
<protein>
    <submittedName>
        <fullName evidence="13">TonB-dependent receptor</fullName>
    </submittedName>
</protein>
<keyword evidence="9" id="KW-0998">Cell outer membrane</keyword>
<dbReference type="SUPFAM" id="SSF56935">
    <property type="entry name" value="Porins"/>
    <property type="match status" value="1"/>
</dbReference>
<keyword evidence="2" id="KW-0813">Transport</keyword>
<name>U7DB44_9BACT</name>
<evidence type="ECO:0000256" key="6">
    <source>
        <dbReference type="ARBA" id="ARBA00023077"/>
    </source>
</evidence>
<dbReference type="EMBL" id="ASJR01000001">
    <property type="protein sequence ID" value="ERP39252.1"/>
    <property type="molecule type" value="Genomic_DNA"/>
</dbReference>
<evidence type="ECO:0000313" key="14">
    <source>
        <dbReference type="Proteomes" id="UP000017148"/>
    </source>
</evidence>
<evidence type="ECO:0000256" key="2">
    <source>
        <dbReference type="ARBA" id="ARBA00022448"/>
    </source>
</evidence>
<keyword evidence="5" id="KW-0732">Signal</keyword>
<comment type="similarity">
    <text evidence="10">Belongs to the TonB-dependent receptor family.</text>
</comment>
<keyword evidence="8 13" id="KW-0675">Receptor</keyword>
<keyword evidence="3" id="KW-1134">Transmembrane beta strand</keyword>
<keyword evidence="7 10" id="KW-0472">Membrane</keyword>
<evidence type="ECO:0000256" key="7">
    <source>
        <dbReference type="ARBA" id="ARBA00023136"/>
    </source>
</evidence>
<dbReference type="eggNOG" id="COG4206">
    <property type="taxonomic scope" value="Bacteria"/>
</dbReference>
<dbReference type="STRING" id="1313304.CALK_0043"/>
<dbReference type="PANTHER" id="PTHR30069:SF29">
    <property type="entry name" value="HEMOGLOBIN AND HEMOGLOBIN-HAPTOGLOBIN-BINDING PROTEIN 1-RELATED"/>
    <property type="match status" value="1"/>
</dbReference>
<evidence type="ECO:0000259" key="12">
    <source>
        <dbReference type="Pfam" id="PF07715"/>
    </source>
</evidence>
<evidence type="ECO:0000256" key="8">
    <source>
        <dbReference type="ARBA" id="ARBA00023170"/>
    </source>
</evidence>
<evidence type="ECO:0000256" key="10">
    <source>
        <dbReference type="RuleBase" id="RU003357"/>
    </source>
</evidence>
<sequence length="672" mass="74080">MKQIVYLLLSLCILWRGETIYAASSELKAIPSELDSLEVRAYRHPFSSREYPGGRSVSFSQGSREQSLSRVLAKQPGVESKLYGGKGSFETLSLRGMPGKQVGIYLDGLPLNNHGTGYFDLSQLGGFPLAGADIQTGAVPSYLQSHSLGGSINFIRDTTPSQNGEILFRLGSFGEKGAAGRFYSGDDSSYLSARLSFEMARNDFPYLDRGSTPYDTTNHRVENLENSAYAAVSAKIHGGGILREGRWNSAGFFQKRYREIPGEEGRINRFAFFEEELFSLSGSVSTPRKSVHRGRIRFERASYFWTGADYFGHSMDNLADHEQAEVLSETLDMSYGGNREWILTPALTGQLSWRSTFAWLVPSGDIEGVSMGQWESGLASAGLGGDLVLEHGQTRFSLGTFLDGGVTGTSGGKNTYTGHVVDEGWDPFHTTSIQAGAAWFSRDACSFYLSLGASQKQPTLTELYGYAAGIFPNLSLKDERGYSGEVGAIFSGLTGGAKTTLFYSQRENLIAPVISPRSGLGQYQNMGRAESYGLEQSVYYTLGNRFSGTTAMTLQESRDRAGIYRNRRLPDQPRFSLAKTGEIALPGNLTLSPVAQYRSRIYRDRANIRVYPSEGAGFWNIDCSLLWQGDSWSVDATVFDITSQRDSATEESGYYTLLYPGRRFVLQVHRMF</sequence>
<evidence type="ECO:0000256" key="4">
    <source>
        <dbReference type="ARBA" id="ARBA00022692"/>
    </source>
</evidence>
<dbReference type="InterPro" id="IPR036942">
    <property type="entry name" value="Beta-barrel_TonB_sf"/>
</dbReference>
<dbReference type="AlphaFoldDB" id="U7DB44"/>
<dbReference type="Pfam" id="PF07715">
    <property type="entry name" value="Plug"/>
    <property type="match status" value="1"/>
</dbReference>
<dbReference type="Gene3D" id="2.40.170.20">
    <property type="entry name" value="TonB-dependent receptor, beta-barrel domain"/>
    <property type="match status" value="1"/>
</dbReference>
<reference evidence="13 14" key="1">
    <citation type="journal article" date="2013" name="Environ. Microbiol.">
        <title>Genome analysis of Chitinivibrio alkaliphilus gen. nov., sp. nov., a novel extremely haloalkaliphilic anaerobic chitinolytic bacterium from the candidate phylum Termite Group 3.</title>
        <authorList>
            <person name="Sorokin D.Y."/>
            <person name="Gumerov V.M."/>
            <person name="Rakitin A.L."/>
            <person name="Beletsky A.V."/>
            <person name="Damste J.S."/>
            <person name="Muyzer G."/>
            <person name="Mardanov A.V."/>
            <person name="Ravin N.V."/>
        </authorList>
    </citation>
    <scope>NUCLEOTIDE SEQUENCE [LARGE SCALE GENOMIC DNA]</scope>
    <source>
        <strain evidence="13 14">ACht1</strain>
    </source>
</reference>
<dbReference type="PANTHER" id="PTHR30069">
    <property type="entry name" value="TONB-DEPENDENT OUTER MEMBRANE RECEPTOR"/>
    <property type="match status" value="1"/>
</dbReference>
<keyword evidence="4" id="KW-0812">Transmembrane</keyword>
<dbReference type="InterPro" id="IPR012910">
    <property type="entry name" value="Plug_dom"/>
</dbReference>
<evidence type="ECO:0000256" key="3">
    <source>
        <dbReference type="ARBA" id="ARBA00022452"/>
    </source>
</evidence>
<feature type="domain" description="TonB-dependent receptor plug" evidence="12">
    <location>
        <begin position="64"/>
        <end position="150"/>
    </location>
</feature>
<evidence type="ECO:0000256" key="9">
    <source>
        <dbReference type="ARBA" id="ARBA00023237"/>
    </source>
</evidence>
<comment type="caution">
    <text evidence="13">The sequence shown here is derived from an EMBL/GenBank/DDBJ whole genome shotgun (WGS) entry which is preliminary data.</text>
</comment>